<name>A0ABR2X570_9FUNG</name>
<dbReference type="Pfam" id="PF02752">
    <property type="entry name" value="Arrestin_C"/>
    <property type="match status" value="1"/>
</dbReference>
<dbReference type="Pfam" id="PF00339">
    <property type="entry name" value="Arrestin_N"/>
    <property type="match status" value="1"/>
</dbReference>
<keyword evidence="4" id="KW-1185">Reference proteome</keyword>
<feature type="domain" description="Arrestin-like N-terminal" evidence="1">
    <location>
        <begin position="58"/>
        <end position="176"/>
    </location>
</feature>
<feature type="domain" description="Arrestin C-terminal-like" evidence="2">
    <location>
        <begin position="203"/>
        <end position="323"/>
    </location>
</feature>
<accession>A0ABR2X570</accession>
<evidence type="ECO:0000259" key="1">
    <source>
        <dbReference type="Pfam" id="PF00339"/>
    </source>
</evidence>
<dbReference type="InterPro" id="IPR014752">
    <property type="entry name" value="Arrestin-like_C"/>
</dbReference>
<dbReference type="Gene3D" id="2.60.40.640">
    <property type="match status" value="1"/>
</dbReference>
<evidence type="ECO:0000313" key="3">
    <source>
        <dbReference type="EMBL" id="KAK9768772.1"/>
    </source>
</evidence>
<dbReference type="PANTHER" id="PTHR11188">
    <property type="entry name" value="ARRESTIN DOMAIN CONTAINING PROTEIN"/>
    <property type="match status" value="1"/>
</dbReference>
<dbReference type="Proteomes" id="UP001479436">
    <property type="component" value="Unassembled WGS sequence"/>
</dbReference>
<dbReference type="SUPFAM" id="SSF81296">
    <property type="entry name" value="E set domains"/>
    <property type="match status" value="1"/>
</dbReference>
<dbReference type="EMBL" id="JASJQH010000005">
    <property type="protein sequence ID" value="KAK9768772.1"/>
    <property type="molecule type" value="Genomic_DNA"/>
</dbReference>
<dbReference type="InterPro" id="IPR014756">
    <property type="entry name" value="Ig_E-set"/>
</dbReference>
<comment type="caution">
    <text evidence="3">The sequence shown here is derived from an EMBL/GenBank/DDBJ whole genome shotgun (WGS) entry which is preliminary data.</text>
</comment>
<evidence type="ECO:0008006" key="5">
    <source>
        <dbReference type="Google" id="ProtNLM"/>
    </source>
</evidence>
<evidence type="ECO:0000259" key="2">
    <source>
        <dbReference type="Pfam" id="PF02752"/>
    </source>
</evidence>
<gene>
    <name evidence="3" type="ORF">K7432_000293</name>
</gene>
<sequence length="364" mass="41101">MHLTEPFTPTLALTITYISIQVRPKKTSYYNLYSSRIMKPTDCEIALEKPVVLLYGSPIDAAGAALRGTLILDVKKETKVKSIQLKLEGKVQVSWGTVQTRIVDDTVVNNTLTIIEPNSTYVLPVGQSAFEFEFRFPGHLPETVWTHFGQVNYCIKAIIERPYILRDIRVKKAIVVKRFPNPNDTDIIDDSYSVNQVYKDVASVNIQIPKRSYVLGETVPFHIKVVGKAAICRVAFRLIQNVNLCAAEATSTKLIQQWREISNSAVNCQEFLLNIRLPKNDIFQPDCTTKYIQTSHEAMIIVSFDIGGKVECGYVSFNIGIVHKNQEDESLPVYTPIQIESDTLPKLPSYKEVAVHSYQTCLIR</sequence>
<dbReference type="InterPro" id="IPR050357">
    <property type="entry name" value="Arrestin_domain-protein"/>
</dbReference>
<dbReference type="InterPro" id="IPR011021">
    <property type="entry name" value="Arrestin-like_N"/>
</dbReference>
<protein>
    <recommendedName>
        <fullName evidence="5">Arrestin C-terminal-like domain-containing protein</fullName>
    </recommendedName>
</protein>
<reference evidence="3 4" key="1">
    <citation type="submission" date="2023-04" db="EMBL/GenBank/DDBJ databases">
        <title>Genome of Basidiobolus ranarum AG-B5.</title>
        <authorList>
            <person name="Stajich J.E."/>
            <person name="Carter-House D."/>
            <person name="Gryganskyi A."/>
        </authorList>
    </citation>
    <scope>NUCLEOTIDE SEQUENCE [LARGE SCALE GENOMIC DNA]</scope>
    <source>
        <strain evidence="3 4">AG-B5</strain>
    </source>
</reference>
<evidence type="ECO:0000313" key="4">
    <source>
        <dbReference type="Proteomes" id="UP001479436"/>
    </source>
</evidence>
<proteinExistence type="predicted"/>
<organism evidence="3 4">
    <name type="scientific">Basidiobolus ranarum</name>
    <dbReference type="NCBI Taxonomy" id="34480"/>
    <lineage>
        <taxon>Eukaryota</taxon>
        <taxon>Fungi</taxon>
        <taxon>Fungi incertae sedis</taxon>
        <taxon>Zoopagomycota</taxon>
        <taxon>Entomophthoromycotina</taxon>
        <taxon>Basidiobolomycetes</taxon>
        <taxon>Basidiobolales</taxon>
        <taxon>Basidiobolaceae</taxon>
        <taxon>Basidiobolus</taxon>
    </lineage>
</organism>
<dbReference type="InterPro" id="IPR011022">
    <property type="entry name" value="Arrestin_C-like"/>
</dbReference>
<dbReference type="PANTHER" id="PTHR11188:SF17">
    <property type="entry name" value="FI21816P1"/>
    <property type="match status" value="1"/>
</dbReference>